<dbReference type="Proteomes" id="UP000005206">
    <property type="component" value="Chromosome 1"/>
</dbReference>
<dbReference type="OMA" id="CPLIHFG"/>
<dbReference type="OrthoDB" id="5428138at2759"/>
<dbReference type="RefSeq" id="XP_003054499.1">
    <property type="nucleotide sequence ID" value="XM_003054453.1"/>
</dbReference>
<feature type="region of interest" description="Disordered" evidence="1">
    <location>
        <begin position="1"/>
        <end position="47"/>
    </location>
</feature>
<dbReference type="InParanoid" id="C7YID8"/>
<gene>
    <name evidence="2" type="ORF">NECHADRAFT_75284</name>
</gene>
<reference evidence="2 3" key="1">
    <citation type="journal article" date="2009" name="PLoS Genet.">
        <title>The genome of Nectria haematococca: contribution of supernumerary chromosomes to gene expansion.</title>
        <authorList>
            <person name="Coleman J.J."/>
            <person name="Rounsley S.D."/>
            <person name="Rodriguez-Carres M."/>
            <person name="Kuo A."/>
            <person name="Wasmann C.C."/>
            <person name="Grimwood J."/>
            <person name="Schmutz J."/>
            <person name="Taga M."/>
            <person name="White G.J."/>
            <person name="Zhou S."/>
            <person name="Schwartz D.C."/>
            <person name="Freitag M."/>
            <person name="Ma L.J."/>
            <person name="Danchin E.G."/>
            <person name="Henrissat B."/>
            <person name="Coutinho P.M."/>
            <person name="Nelson D.R."/>
            <person name="Straney D."/>
            <person name="Napoli C.A."/>
            <person name="Barker B.M."/>
            <person name="Gribskov M."/>
            <person name="Rep M."/>
            <person name="Kroken S."/>
            <person name="Molnar I."/>
            <person name="Rensing C."/>
            <person name="Kennell J.C."/>
            <person name="Zamora J."/>
            <person name="Farman M.L."/>
            <person name="Selker E.U."/>
            <person name="Salamov A."/>
            <person name="Shapiro H."/>
            <person name="Pangilinan J."/>
            <person name="Lindquist E."/>
            <person name="Lamers C."/>
            <person name="Grigoriev I.V."/>
            <person name="Geiser D.M."/>
            <person name="Covert S.F."/>
            <person name="Temporini E."/>
            <person name="Vanetten H.D."/>
        </authorList>
    </citation>
    <scope>NUCLEOTIDE SEQUENCE [LARGE SCALE GENOMIC DNA]</scope>
    <source>
        <strain evidence="3">ATCC MYA-4622 / CBS 123669 / FGSC 9596 / NRRL 45880 / 77-13-4</strain>
    </source>
</reference>
<dbReference type="VEuPathDB" id="FungiDB:NECHADRAFT_75284"/>
<feature type="compositionally biased region" description="Polar residues" evidence="1">
    <location>
        <begin position="17"/>
        <end position="26"/>
    </location>
</feature>
<protein>
    <submittedName>
        <fullName evidence="2">Uncharacterized protein</fullName>
    </submittedName>
</protein>
<dbReference type="STRING" id="660122.C7YID8"/>
<evidence type="ECO:0000313" key="2">
    <source>
        <dbReference type="EMBL" id="EEU48786.1"/>
    </source>
</evidence>
<feature type="compositionally biased region" description="Low complexity" evidence="1">
    <location>
        <begin position="35"/>
        <end position="47"/>
    </location>
</feature>
<dbReference type="AlphaFoldDB" id="C7YID8"/>
<proteinExistence type="predicted"/>
<evidence type="ECO:0000313" key="3">
    <source>
        <dbReference type="Proteomes" id="UP000005206"/>
    </source>
</evidence>
<evidence type="ECO:0000256" key="1">
    <source>
        <dbReference type="SAM" id="MobiDB-lite"/>
    </source>
</evidence>
<sequence length="790" mass="89718">MARRKRKGGPNLMTEALRSQSTCSDSNGKRKMSSRRGNYSGGSSSKGTGSAILPYNAVASRRRFRRRGFHENVSNNSIQTEIDLWSATRNESNQYRNGQLPSFGKYVDAKALVKPVDVSILQEHQIQYPLRGVFAGLHIFGQIVAEDLAAAGITNLVNFAKAYPEGWGALSQGMAVFDVSIRAFRGLPSGRVFIAVTPKVSYEEFMHNPDFDQDQEHRATRNAVNLICTIHRECGPSAPFWTMEPLTADMILTQDRLLDQELESLKKANLREMNEDERDEYIRTVQARAGHMWHERVHGRKLVKMVRSLPHVQDLAGRVAALTEPSPTQDYVMSRQVGLSTTFTTLIGIYNRRQTIRVLHFHGTPMLDRRLVAVVARACPNLKMLGIYDCPDIHFGDAVCLLDLIHEINSSRSSNQPRIEAFDFYPRYNTGSLLSEAKPGADANAYGLSSQKLLLDAQQRGVFGILLQVVLKSKEMNLQLLMDRNGAFMTYLSKLPFVPLQIFGYLDGLYRYLDLMAAGSKDDNAIKQALYDIVKPVRMGLESLDKDWHEYYLNEMGKNTMFCSSCGHEALIEFFGQETRTAREHTHLCAACNLRMWLDEERDQGKRDGTEIMKPFFPKWERFDFNQDAPLYEHGKGLITLKSTGTERPLPPAAQFDANGNVINHHYIEPLLRDNKIHDDSLQRLPDLRDMFDQELLKDAQYRARIIDARNTAHVLLKDCYPPDTLRSQAYENRTPDLEGQGRARTQHDMCLVSHSFDDAAVFFDDLQHKTFAELKAYRYSTPGNPGGFW</sequence>
<name>C7YID8_FUSV7</name>
<accession>C7YID8</accession>
<dbReference type="HOGENOM" id="CLU_021593_0_0_1"/>
<dbReference type="KEGG" id="nhe:NECHADRAFT_75284"/>
<dbReference type="eggNOG" id="ENOG502RIU6">
    <property type="taxonomic scope" value="Eukaryota"/>
</dbReference>
<dbReference type="GeneID" id="9676420"/>
<dbReference type="EMBL" id="GG698896">
    <property type="protein sequence ID" value="EEU48786.1"/>
    <property type="molecule type" value="Genomic_DNA"/>
</dbReference>
<organism evidence="2 3">
    <name type="scientific">Fusarium vanettenii (strain ATCC MYA-4622 / CBS 123669 / FGSC 9596 / NRRL 45880 / 77-13-4)</name>
    <name type="common">Fusarium solani subsp. pisi</name>
    <dbReference type="NCBI Taxonomy" id="660122"/>
    <lineage>
        <taxon>Eukaryota</taxon>
        <taxon>Fungi</taxon>
        <taxon>Dikarya</taxon>
        <taxon>Ascomycota</taxon>
        <taxon>Pezizomycotina</taxon>
        <taxon>Sordariomycetes</taxon>
        <taxon>Hypocreomycetidae</taxon>
        <taxon>Hypocreales</taxon>
        <taxon>Nectriaceae</taxon>
        <taxon>Fusarium</taxon>
        <taxon>Fusarium solani species complex</taxon>
        <taxon>Fusarium vanettenii</taxon>
    </lineage>
</organism>
<keyword evidence="3" id="KW-1185">Reference proteome</keyword>